<dbReference type="PANTHER" id="PTHR14969:SF62">
    <property type="entry name" value="DECAPRENYLPHOSPHORYL-5-PHOSPHORIBOSE PHOSPHATASE RV3807C-RELATED"/>
    <property type="match status" value="1"/>
</dbReference>
<dbReference type="GO" id="GO:0005886">
    <property type="term" value="C:plasma membrane"/>
    <property type="evidence" value="ECO:0007669"/>
    <property type="project" value="UniProtKB-SubCell"/>
</dbReference>
<feature type="transmembrane region" description="Helical" evidence="8">
    <location>
        <begin position="179"/>
        <end position="197"/>
    </location>
</feature>
<dbReference type="PROSITE" id="PS51257">
    <property type="entry name" value="PROKAR_LIPOPROTEIN"/>
    <property type="match status" value="1"/>
</dbReference>
<dbReference type="SMART" id="SM00014">
    <property type="entry name" value="acidPPc"/>
    <property type="match status" value="1"/>
</dbReference>
<evidence type="ECO:0000256" key="6">
    <source>
        <dbReference type="ARBA" id="ARBA00023136"/>
    </source>
</evidence>
<feature type="compositionally biased region" description="Basic and acidic residues" evidence="7">
    <location>
        <begin position="216"/>
        <end position="240"/>
    </location>
</feature>
<keyword evidence="4 10" id="KW-0378">Hydrolase</keyword>
<dbReference type="GO" id="GO:0050380">
    <property type="term" value="F:undecaprenyl-diphosphatase activity"/>
    <property type="evidence" value="ECO:0007669"/>
    <property type="project" value="UniProtKB-EC"/>
</dbReference>
<evidence type="ECO:0000256" key="5">
    <source>
        <dbReference type="ARBA" id="ARBA00022989"/>
    </source>
</evidence>
<dbReference type="PANTHER" id="PTHR14969">
    <property type="entry name" value="SPHINGOSINE-1-PHOSPHATE PHOSPHOHYDROLASE"/>
    <property type="match status" value="1"/>
</dbReference>
<organism evidence="10 11">
    <name type="scientific">Corynebacterium gerontici</name>
    <dbReference type="NCBI Taxonomy" id="2079234"/>
    <lineage>
        <taxon>Bacteria</taxon>
        <taxon>Bacillati</taxon>
        <taxon>Actinomycetota</taxon>
        <taxon>Actinomycetes</taxon>
        <taxon>Mycobacteriales</taxon>
        <taxon>Corynebacteriaceae</taxon>
        <taxon>Corynebacterium</taxon>
    </lineage>
</organism>
<evidence type="ECO:0000259" key="9">
    <source>
        <dbReference type="SMART" id="SM00014"/>
    </source>
</evidence>
<proteinExistence type="predicted"/>
<evidence type="ECO:0000256" key="8">
    <source>
        <dbReference type="SAM" id="Phobius"/>
    </source>
</evidence>
<evidence type="ECO:0000313" key="10">
    <source>
        <dbReference type="EMBL" id="AZA10494.1"/>
    </source>
</evidence>
<dbReference type="EMBL" id="CP033897">
    <property type="protein sequence ID" value="AZA10494.1"/>
    <property type="molecule type" value="Genomic_DNA"/>
</dbReference>
<keyword evidence="3 8" id="KW-0812">Transmembrane</keyword>
<comment type="subcellular location">
    <subcellularLocation>
        <location evidence="1">Cell membrane</location>
        <topology evidence="1">Multi-pass membrane protein</topology>
    </subcellularLocation>
</comment>
<dbReference type="KEGG" id="cgk:CGERO_00795"/>
<dbReference type="InterPro" id="IPR036938">
    <property type="entry name" value="PAP2/HPO_sf"/>
</dbReference>
<keyword evidence="5 8" id="KW-1133">Transmembrane helix</keyword>
<dbReference type="InterPro" id="IPR000326">
    <property type="entry name" value="PAP2/HPO"/>
</dbReference>
<keyword evidence="6 8" id="KW-0472">Membrane</keyword>
<accession>A0A3G6J303</accession>
<evidence type="ECO:0000313" key="11">
    <source>
        <dbReference type="Proteomes" id="UP000271587"/>
    </source>
</evidence>
<evidence type="ECO:0000256" key="3">
    <source>
        <dbReference type="ARBA" id="ARBA00022692"/>
    </source>
</evidence>
<evidence type="ECO:0000256" key="2">
    <source>
        <dbReference type="ARBA" id="ARBA00022475"/>
    </source>
</evidence>
<feature type="domain" description="Phosphatidic acid phosphatase type 2/haloperoxidase" evidence="9">
    <location>
        <begin position="81"/>
        <end position="194"/>
    </location>
</feature>
<evidence type="ECO:0000256" key="7">
    <source>
        <dbReference type="SAM" id="MobiDB-lite"/>
    </source>
</evidence>
<feature type="compositionally biased region" description="Polar residues" evidence="7">
    <location>
        <begin position="205"/>
        <end position="215"/>
    </location>
</feature>
<dbReference type="SUPFAM" id="SSF48317">
    <property type="entry name" value="Acid phosphatase/Vanadium-dependent haloperoxidase"/>
    <property type="match status" value="1"/>
</dbReference>
<sequence>MHKQFLGIGMLLLAIAIGCLTLTSALSSIDLAGVTWLSDHRTERITGAMLALTNLLTPVSIVLLAFIAGGLSWWMSNDKRTGVYVVGVVGFASVVTQLLKHLFQRSRPDAALQVIPEFDFSFPSGHVTGMVALCAAIVVVVLKFLGKQVALVAALLGIALSLSTAFARVYLGAHYPSDTLAGALVGMGTALICLPALRMAWGRPSTGTSSAVRTTTAKDPHALEQEVGHGRHSLGEEPRPEQQVVDARQTMPKHSVHQHS</sequence>
<dbReference type="CDD" id="cd03392">
    <property type="entry name" value="PAP2_like_2"/>
    <property type="match status" value="1"/>
</dbReference>
<feature type="transmembrane region" description="Helical" evidence="8">
    <location>
        <begin position="81"/>
        <end position="100"/>
    </location>
</feature>
<reference evidence="10 11" key="1">
    <citation type="submission" date="2018-11" db="EMBL/GenBank/DDBJ databases">
        <authorList>
            <person name="Kleinhagauer T."/>
            <person name="Glaeser S.P."/>
            <person name="Spergser J."/>
            <person name="Ruckert C."/>
            <person name="Kaempfer P."/>
            <person name="Busse H.-J."/>
        </authorList>
    </citation>
    <scope>NUCLEOTIDE SEQUENCE [LARGE SCALE GENOMIC DNA]</scope>
    <source>
        <strain evidence="10 11">W8</strain>
    </source>
</reference>
<evidence type="ECO:0000256" key="4">
    <source>
        <dbReference type="ARBA" id="ARBA00022801"/>
    </source>
</evidence>
<feature type="transmembrane region" description="Helical" evidence="8">
    <location>
        <begin position="51"/>
        <end position="74"/>
    </location>
</feature>
<dbReference type="Proteomes" id="UP000271587">
    <property type="component" value="Chromosome"/>
</dbReference>
<dbReference type="EC" id="3.6.1.27" evidence="10"/>
<feature type="transmembrane region" description="Helical" evidence="8">
    <location>
        <begin position="120"/>
        <end position="142"/>
    </location>
</feature>
<dbReference type="OrthoDB" id="5289372at2"/>
<dbReference type="RefSeq" id="WP_123932863.1">
    <property type="nucleotide sequence ID" value="NZ_CP033897.1"/>
</dbReference>
<gene>
    <name evidence="10" type="primary">bcrC2</name>
    <name evidence="10" type="ORF">CGERO_00795</name>
</gene>
<feature type="region of interest" description="Disordered" evidence="7">
    <location>
        <begin position="204"/>
        <end position="260"/>
    </location>
</feature>
<feature type="transmembrane region" description="Helical" evidence="8">
    <location>
        <begin position="149"/>
        <end position="173"/>
    </location>
</feature>
<evidence type="ECO:0000256" key="1">
    <source>
        <dbReference type="ARBA" id="ARBA00004651"/>
    </source>
</evidence>
<dbReference type="Gene3D" id="1.20.144.10">
    <property type="entry name" value="Phosphatidic acid phosphatase type 2/haloperoxidase"/>
    <property type="match status" value="2"/>
</dbReference>
<keyword evidence="11" id="KW-1185">Reference proteome</keyword>
<protein>
    <submittedName>
        <fullName evidence="10">Undecaprenyl-diphosphatase BcrC</fullName>
        <ecNumber evidence="10">3.6.1.27</ecNumber>
    </submittedName>
</protein>
<keyword evidence="2" id="KW-1003">Cell membrane</keyword>
<dbReference type="Pfam" id="PF01569">
    <property type="entry name" value="PAP2"/>
    <property type="match status" value="1"/>
</dbReference>
<name>A0A3G6J303_9CORY</name>
<dbReference type="AlphaFoldDB" id="A0A3G6J303"/>